<feature type="transmembrane region" description="Helical" evidence="1">
    <location>
        <begin position="197"/>
        <end position="214"/>
    </location>
</feature>
<proteinExistence type="predicted"/>
<dbReference type="EMBL" id="BMUT01000001">
    <property type="protein sequence ID" value="GGX60495.1"/>
    <property type="molecule type" value="Genomic_DNA"/>
</dbReference>
<keyword evidence="1" id="KW-0472">Membrane</keyword>
<evidence type="ECO:0000256" key="1">
    <source>
        <dbReference type="SAM" id="Phobius"/>
    </source>
</evidence>
<dbReference type="Proteomes" id="UP000659223">
    <property type="component" value="Unassembled WGS sequence"/>
</dbReference>
<organism evidence="2 3">
    <name type="scientific">Streptomyces hiroshimensis</name>
    <dbReference type="NCBI Taxonomy" id="66424"/>
    <lineage>
        <taxon>Bacteria</taxon>
        <taxon>Bacillati</taxon>
        <taxon>Actinomycetota</taxon>
        <taxon>Actinomycetes</taxon>
        <taxon>Kitasatosporales</taxon>
        <taxon>Streptomycetaceae</taxon>
        <taxon>Streptomyces</taxon>
    </lineage>
</organism>
<feature type="transmembrane region" description="Helical" evidence="1">
    <location>
        <begin position="392"/>
        <end position="414"/>
    </location>
</feature>
<gene>
    <name evidence="2" type="primary">nasK</name>
    <name evidence="2" type="ORF">GCM10010324_01370</name>
</gene>
<accession>A0ABQ2Y313</accession>
<dbReference type="Pfam" id="PF07690">
    <property type="entry name" value="MFS_1"/>
    <property type="match status" value="1"/>
</dbReference>
<dbReference type="RefSeq" id="WP_190019576.1">
    <property type="nucleotide sequence ID" value="NZ_BMUT01000001.1"/>
</dbReference>
<feature type="transmembrane region" description="Helical" evidence="1">
    <location>
        <begin position="277"/>
        <end position="298"/>
    </location>
</feature>
<reference evidence="3" key="1">
    <citation type="journal article" date="2019" name="Int. J. Syst. Evol. Microbiol.">
        <title>The Global Catalogue of Microorganisms (GCM) 10K type strain sequencing project: providing services to taxonomists for standard genome sequencing and annotation.</title>
        <authorList>
            <consortium name="The Broad Institute Genomics Platform"/>
            <consortium name="The Broad Institute Genome Sequencing Center for Infectious Disease"/>
            <person name="Wu L."/>
            <person name="Ma J."/>
        </authorList>
    </citation>
    <scope>NUCLEOTIDE SEQUENCE [LARGE SCALE GENOMIC DNA]</scope>
    <source>
        <strain evidence="3">JCM 4586</strain>
    </source>
</reference>
<feature type="transmembrane region" description="Helical" evidence="1">
    <location>
        <begin position="73"/>
        <end position="90"/>
    </location>
</feature>
<feature type="transmembrane region" description="Helical" evidence="1">
    <location>
        <begin position="426"/>
        <end position="445"/>
    </location>
</feature>
<dbReference type="InterPro" id="IPR011701">
    <property type="entry name" value="MFS"/>
</dbReference>
<feature type="transmembrane region" description="Helical" evidence="1">
    <location>
        <begin position="310"/>
        <end position="332"/>
    </location>
</feature>
<feature type="transmembrane region" description="Helical" evidence="1">
    <location>
        <begin position="163"/>
        <end position="185"/>
    </location>
</feature>
<feature type="transmembrane region" description="Helical" evidence="1">
    <location>
        <begin position="128"/>
        <end position="151"/>
    </location>
</feature>
<dbReference type="SUPFAM" id="SSF103473">
    <property type="entry name" value="MFS general substrate transporter"/>
    <property type="match status" value="1"/>
</dbReference>
<protein>
    <submittedName>
        <fullName evidence="2">MFS transporter</fullName>
    </submittedName>
</protein>
<keyword evidence="1" id="KW-0812">Transmembrane</keyword>
<feature type="transmembrane region" description="Helical" evidence="1">
    <location>
        <begin position="102"/>
        <end position="122"/>
    </location>
</feature>
<comment type="caution">
    <text evidence="2">The sequence shown here is derived from an EMBL/GenBank/DDBJ whole genome shotgun (WGS) entry which is preliminary data.</text>
</comment>
<dbReference type="InterPro" id="IPR036259">
    <property type="entry name" value="MFS_trans_sf"/>
</dbReference>
<name>A0ABQ2Y313_9ACTN</name>
<feature type="transmembrane region" description="Helical" evidence="1">
    <location>
        <begin position="35"/>
        <end position="61"/>
    </location>
</feature>
<dbReference type="Gene3D" id="1.20.1250.20">
    <property type="entry name" value="MFS general substrate transporter like domains"/>
    <property type="match status" value="2"/>
</dbReference>
<feature type="transmembrane region" description="Helical" evidence="1">
    <location>
        <begin position="338"/>
        <end position="371"/>
    </location>
</feature>
<keyword evidence="3" id="KW-1185">Reference proteome</keyword>
<sequence>MSNRAAPSRPWAERWDADDPGFWARGGRYVARRNLLLAALCGHLGLSVRGMWPVIVLFLPAGSGAAPGPGEKFLLLVTPVVAGAALRPAAARALARLGGRDHTAVTTAALALPGLAAVYALQRPGAPLWLLLAAAATAGAGDAAAASPAGAAASFPRHGRARALALATVGGDLGLASAQLVGLLAATTAGGSSPARIAAVHIPLTLLAALVVALRMDNLPGEVGVEVTEAEARSWAGAGTGAGTDPHLAWLSLLSLATAGSFTGYGLAFGLVLRHGFGASALVALACALPATLLGAAARPCGGWLAGRWGGARVTLGSLTGMAVGTAVLAAASSRGVVGVFAAAFTVLIVLGGIGAGAVATVAPAVFAARAGEAILSGQDARTAFAAARRRTVFASGLTGPAGALGAAAIGLSLGAAYDAGSPAPALWGLLGLYALCAVVTWAVYARRETVPEARLLRHPGRGPAIPDGLG</sequence>
<evidence type="ECO:0000313" key="3">
    <source>
        <dbReference type="Proteomes" id="UP000659223"/>
    </source>
</evidence>
<feature type="transmembrane region" description="Helical" evidence="1">
    <location>
        <begin position="248"/>
        <end position="271"/>
    </location>
</feature>
<keyword evidence="1" id="KW-1133">Transmembrane helix</keyword>
<evidence type="ECO:0000313" key="2">
    <source>
        <dbReference type="EMBL" id="GGX60495.1"/>
    </source>
</evidence>